<name>A0A382AC89_9ZZZZ</name>
<dbReference type="EMBL" id="UINC01024792">
    <property type="protein sequence ID" value="SVA99156.1"/>
    <property type="molecule type" value="Genomic_DNA"/>
</dbReference>
<accession>A0A382AC89</accession>
<dbReference type="AlphaFoldDB" id="A0A382AC89"/>
<protein>
    <submittedName>
        <fullName evidence="1">Uncharacterized protein</fullName>
    </submittedName>
</protein>
<gene>
    <name evidence="1" type="ORF">METZ01_LOCUS152010</name>
</gene>
<reference evidence="1" key="1">
    <citation type="submission" date="2018-05" db="EMBL/GenBank/DDBJ databases">
        <authorList>
            <person name="Lanie J.A."/>
            <person name="Ng W.-L."/>
            <person name="Kazmierczak K.M."/>
            <person name="Andrzejewski T.M."/>
            <person name="Davidsen T.M."/>
            <person name="Wayne K.J."/>
            <person name="Tettelin H."/>
            <person name="Glass J.I."/>
            <person name="Rusch D."/>
            <person name="Podicherti R."/>
            <person name="Tsui H.-C.T."/>
            <person name="Winkler M.E."/>
        </authorList>
    </citation>
    <scope>NUCLEOTIDE SEQUENCE</scope>
</reference>
<sequence>MNEDQTEFIQWYYNDTEYHKGHNQVVDPVLMNQKWERELVFLQFMEVEAPNLIPKIITINNEERKIKLAVDGPDFWEQSSCSANGFDETCPDWQDQMLDIIAKHAELGLYKFSLHPSSYFVVNGILKSINYFFCYSEEEPQIAVKDVLSHISEDRKQKLFPAMANLGISFEQPEEFFNLQMLCFESFREDYPREFIEEAKEIYVRDSRL</sequence>
<organism evidence="1">
    <name type="scientific">marine metagenome</name>
    <dbReference type="NCBI Taxonomy" id="408172"/>
    <lineage>
        <taxon>unclassified sequences</taxon>
        <taxon>metagenomes</taxon>
        <taxon>ecological metagenomes</taxon>
    </lineage>
</organism>
<proteinExistence type="predicted"/>
<evidence type="ECO:0000313" key="1">
    <source>
        <dbReference type="EMBL" id="SVA99156.1"/>
    </source>
</evidence>